<evidence type="ECO:0000313" key="7">
    <source>
        <dbReference type="EMBL" id="MDM8195671.1"/>
    </source>
</evidence>
<dbReference type="SUPFAM" id="SSF53167">
    <property type="entry name" value="Purine and uridine phosphorylases"/>
    <property type="match status" value="1"/>
</dbReference>
<proteinExistence type="predicted"/>
<dbReference type="Gene3D" id="3.40.50.1580">
    <property type="entry name" value="Nucleoside phosphorylase domain"/>
    <property type="match status" value="1"/>
</dbReference>
<feature type="domain" description="Nucleoside phosphorylase" evidence="6">
    <location>
        <begin position="2"/>
        <end position="226"/>
    </location>
</feature>
<dbReference type="EMBL" id="JAUDCK010000012">
    <property type="protein sequence ID" value="MDM8195671.1"/>
    <property type="molecule type" value="Genomic_DNA"/>
</dbReference>
<comment type="caution">
    <text evidence="7">The sequence shown here is derived from an EMBL/GenBank/DDBJ whole genome shotgun (WGS) entry which is preliminary data.</text>
</comment>
<dbReference type="NCBIfam" id="TIGR01704">
    <property type="entry name" value="MTA_SAH-Nsdase"/>
    <property type="match status" value="1"/>
</dbReference>
<evidence type="ECO:0000256" key="3">
    <source>
        <dbReference type="ARBA" id="ARBA00022605"/>
    </source>
</evidence>
<reference evidence="8" key="1">
    <citation type="submission" date="2023-06" db="EMBL/GenBank/DDBJ databases">
        <title>Identification and characterization of horizontal gene transfer across gut microbiota members of farm animals based on homology search.</title>
        <authorList>
            <person name="Zeman M."/>
            <person name="Kubasova T."/>
            <person name="Jahodarova E."/>
            <person name="Nykrynova M."/>
            <person name="Rychlik I."/>
        </authorList>
    </citation>
    <scope>NUCLEOTIDE SEQUENCE [LARGE SCALE GENOMIC DNA]</scope>
    <source>
        <strain evidence="8">ET341</strain>
    </source>
</reference>
<dbReference type="CDD" id="cd09008">
    <property type="entry name" value="MTAN"/>
    <property type="match status" value="1"/>
</dbReference>
<keyword evidence="7" id="KW-0326">Glycosidase</keyword>
<evidence type="ECO:0000256" key="4">
    <source>
        <dbReference type="ARBA" id="ARBA00022801"/>
    </source>
</evidence>
<dbReference type="PANTHER" id="PTHR46832">
    <property type="entry name" value="5'-METHYLTHIOADENOSINE/S-ADENOSYLHOMOCYSTEINE NUCLEOSIDASE"/>
    <property type="match status" value="1"/>
</dbReference>
<name>A0ABT7UHQ2_9FIRM</name>
<keyword evidence="3" id="KW-0028">Amino-acid biosynthesis</keyword>
<comment type="pathway">
    <text evidence="1">Amino-acid biosynthesis; L-methionine biosynthesis via salvage pathway; S-methyl-5-thio-alpha-D-ribose 1-phosphate from S-methyl-5'-thioadenosine (hydrolase route): step 1/2.</text>
</comment>
<protein>
    <recommendedName>
        <fullName evidence="2">adenosylhomocysteine nucleosidase</fullName>
        <ecNumber evidence="2">3.2.2.9</ecNumber>
    </recommendedName>
</protein>
<dbReference type="InterPro" id="IPR010049">
    <property type="entry name" value="MTA_SAH_Nsdase"/>
</dbReference>
<dbReference type="PANTHER" id="PTHR46832:SF1">
    <property type="entry name" value="5'-METHYLTHIOADENOSINE_S-ADENOSYLHOMOCYSTEINE NUCLEOSIDASE"/>
    <property type="match status" value="1"/>
</dbReference>
<keyword evidence="4 7" id="KW-0378">Hydrolase</keyword>
<dbReference type="RefSeq" id="WP_087245226.1">
    <property type="nucleotide sequence ID" value="NZ_JAUDCK010000012.1"/>
</dbReference>
<evidence type="ECO:0000313" key="8">
    <source>
        <dbReference type="Proteomes" id="UP001529275"/>
    </source>
</evidence>
<dbReference type="Pfam" id="PF01048">
    <property type="entry name" value="PNP_UDP_1"/>
    <property type="match status" value="1"/>
</dbReference>
<evidence type="ECO:0000256" key="5">
    <source>
        <dbReference type="ARBA" id="ARBA00023167"/>
    </source>
</evidence>
<gene>
    <name evidence="7" type="ORF">QUV98_05000</name>
</gene>
<dbReference type="Proteomes" id="UP001529275">
    <property type="component" value="Unassembled WGS sequence"/>
</dbReference>
<evidence type="ECO:0000259" key="6">
    <source>
        <dbReference type="Pfam" id="PF01048"/>
    </source>
</evidence>
<dbReference type="EC" id="3.2.2.9" evidence="2"/>
<dbReference type="GO" id="GO:0008782">
    <property type="term" value="F:adenosylhomocysteine nucleosidase activity"/>
    <property type="evidence" value="ECO:0007669"/>
    <property type="project" value="UniProtKB-EC"/>
</dbReference>
<evidence type="ECO:0000256" key="1">
    <source>
        <dbReference type="ARBA" id="ARBA00004945"/>
    </source>
</evidence>
<sequence>MIAVVGAMEEEVAEIKKYMDITSMQTIHGYTFYEGTIANTKVVVVQGGIGKVNAAISTTLLLTNYDIDFLINVGSAGGLSLSQNVGDVVISTGVLHHDVDVTAFQRELGEVPGMPRIFEPDKKALKLVENILKDLHLSYHMGLIVSGDQFICRDDQVSQIKKNFPDAICAEMEAASIAQVCHVFQVPFIITRSLSDIYQKGENHVQFDEYLKQASQASAKMCYHLISILSQ</sequence>
<organism evidence="7 8">
    <name type="scientific">Massilimicrobiota timonensis</name>
    <dbReference type="NCBI Taxonomy" id="1776392"/>
    <lineage>
        <taxon>Bacteria</taxon>
        <taxon>Bacillati</taxon>
        <taxon>Bacillota</taxon>
        <taxon>Erysipelotrichia</taxon>
        <taxon>Erysipelotrichales</taxon>
        <taxon>Erysipelotrichaceae</taxon>
        <taxon>Massilimicrobiota</taxon>
    </lineage>
</organism>
<accession>A0ABT7UHQ2</accession>
<dbReference type="NCBIfam" id="NF004079">
    <property type="entry name" value="PRK05584.1"/>
    <property type="match status" value="1"/>
</dbReference>
<keyword evidence="5" id="KW-0486">Methionine biosynthesis</keyword>
<dbReference type="InterPro" id="IPR000845">
    <property type="entry name" value="Nucleoside_phosphorylase_d"/>
</dbReference>
<evidence type="ECO:0000256" key="2">
    <source>
        <dbReference type="ARBA" id="ARBA00011974"/>
    </source>
</evidence>
<keyword evidence="8" id="KW-1185">Reference proteome</keyword>
<dbReference type="InterPro" id="IPR035994">
    <property type="entry name" value="Nucleoside_phosphorylase_sf"/>
</dbReference>